<feature type="compositionally biased region" description="Polar residues" evidence="1">
    <location>
        <begin position="122"/>
        <end position="141"/>
    </location>
</feature>
<evidence type="ECO:0000259" key="2">
    <source>
        <dbReference type="Pfam" id="PF13391"/>
    </source>
</evidence>
<evidence type="ECO:0000256" key="1">
    <source>
        <dbReference type="SAM" id="MobiDB-lite"/>
    </source>
</evidence>
<feature type="region of interest" description="Disordered" evidence="1">
    <location>
        <begin position="122"/>
        <end position="142"/>
    </location>
</feature>
<evidence type="ECO:0000313" key="3">
    <source>
        <dbReference type="EMBL" id="KAB0579074.1"/>
    </source>
</evidence>
<evidence type="ECO:0000313" key="4">
    <source>
        <dbReference type="Proteomes" id="UP000430120"/>
    </source>
</evidence>
<feature type="domain" description="HNH nuclease" evidence="2">
    <location>
        <begin position="194"/>
        <end position="243"/>
    </location>
</feature>
<dbReference type="EMBL" id="VZPB01000040">
    <property type="protein sequence ID" value="KAB0579074.1"/>
    <property type="molecule type" value="Genomic_DNA"/>
</dbReference>
<dbReference type="AlphaFoldDB" id="A0A643F9S9"/>
<name>A0A643F9S9_IDEDE</name>
<accession>A0A643F9S9</accession>
<dbReference type="InterPro" id="IPR003615">
    <property type="entry name" value="HNH_nuc"/>
</dbReference>
<protein>
    <recommendedName>
        <fullName evidence="2">HNH nuclease domain-containing protein</fullName>
    </recommendedName>
</protein>
<keyword evidence="4" id="KW-1185">Reference proteome</keyword>
<reference evidence="3 4" key="1">
    <citation type="submission" date="2019-09" db="EMBL/GenBank/DDBJ databases">
        <title>Draft genome sequences of 48 bacterial type strains from the CCUG.</title>
        <authorList>
            <person name="Tunovic T."/>
            <person name="Pineiro-Iglesias B."/>
            <person name="Unosson C."/>
            <person name="Inganas E."/>
            <person name="Ohlen M."/>
            <person name="Cardew S."/>
            <person name="Jensie-Markopoulos S."/>
            <person name="Salva-Serra F."/>
            <person name="Jaen-Luchoro D."/>
            <person name="Karlsson R."/>
            <person name="Svensson-Stadler L."/>
            <person name="Chun J."/>
            <person name="Moore E."/>
        </authorList>
    </citation>
    <scope>NUCLEOTIDE SEQUENCE [LARGE SCALE GENOMIC DNA]</scope>
    <source>
        <strain evidence="3 4">CCUG 30977</strain>
    </source>
</reference>
<sequence length="317" mass="35403">MRLHDKGFDWYIADDDLCFGVKPPDSPRASPRGGRLWKNFNITINLRGKYTKAISPALLERMHAAGGVEMMHGSRISFSIAQFDGLVSDTEFINDFATLCGISKSQGLWPDQSWDILRSQPEVTETELSSTPPVQAPQETDLSTDAETDLAHKSIEEEFLEDIPPDEVEKVLNQVRHNQGLFKSKLKDIWGAQCAVSKCTEEAVLEAAHIIPYSVGRDYSLSNGLLLRADIHALFDAYLLSIDKDGRVHVSDSIKDITYTSLQNQLLARPKDKWPPGLAETLDERHAKYLKKLLKIPQGPKHETARLPTQTQLSGLG</sequence>
<dbReference type="Pfam" id="PF13391">
    <property type="entry name" value="HNH_2"/>
    <property type="match status" value="1"/>
</dbReference>
<proteinExistence type="predicted"/>
<dbReference type="OrthoDB" id="9811869at2"/>
<organism evidence="3 4">
    <name type="scientific">Ideonella dechloratans</name>
    <dbReference type="NCBI Taxonomy" id="36863"/>
    <lineage>
        <taxon>Bacteria</taxon>
        <taxon>Pseudomonadati</taxon>
        <taxon>Pseudomonadota</taxon>
        <taxon>Betaproteobacteria</taxon>
        <taxon>Burkholderiales</taxon>
        <taxon>Sphaerotilaceae</taxon>
        <taxon>Ideonella</taxon>
    </lineage>
</organism>
<comment type="caution">
    <text evidence="3">The sequence shown here is derived from an EMBL/GenBank/DDBJ whole genome shotgun (WGS) entry which is preliminary data.</text>
</comment>
<gene>
    <name evidence="3" type="ORF">F7Q92_15265</name>
</gene>
<dbReference type="Proteomes" id="UP000430120">
    <property type="component" value="Unassembled WGS sequence"/>
</dbReference>